<evidence type="ECO:0000256" key="7">
    <source>
        <dbReference type="ARBA" id="ARBA00023004"/>
    </source>
</evidence>
<dbReference type="Proteomes" id="UP001345691">
    <property type="component" value="Unassembled WGS sequence"/>
</dbReference>
<evidence type="ECO:0000256" key="6">
    <source>
        <dbReference type="ARBA" id="ARBA00023002"/>
    </source>
</evidence>
<dbReference type="SUPFAM" id="SSF51197">
    <property type="entry name" value="Clavaminate synthase-like"/>
    <property type="match status" value="1"/>
</dbReference>
<evidence type="ECO:0000256" key="1">
    <source>
        <dbReference type="ARBA" id="ARBA00001962"/>
    </source>
</evidence>
<dbReference type="EMBL" id="JAVRRF010000016">
    <property type="protein sequence ID" value="KAK5057164.1"/>
    <property type="molecule type" value="Genomic_DNA"/>
</dbReference>
<comment type="caution">
    <text evidence="8">The sequence shown here is derived from an EMBL/GenBank/DDBJ whole genome shotgun (WGS) entry which is preliminary data.</text>
</comment>
<evidence type="ECO:0000256" key="4">
    <source>
        <dbReference type="ARBA" id="ARBA00022723"/>
    </source>
</evidence>
<evidence type="ECO:0000256" key="5">
    <source>
        <dbReference type="ARBA" id="ARBA00022964"/>
    </source>
</evidence>
<dbReference type="PANTHER" id="PTHR20883:SF45">
    <property type="entry name" value="PHYTANOYL-COA DIOXYGENASE FAMILY PROTEIN"/>
    <property type="match status" value="1"/>
</dbReference>
<comment type="subunit">
    <text evidence="3">Homodimer.</text>
</comment>
<name>A0ABR0J7S5_9EURO</name>
<organism evidence="8 9">
    <name type="scientific">Exophiala sideris</name>
    <dbReference type="NCBI Taxonomy" id="1016849"/>
    <lineage>
        <taxon>Eukaryota</taxon>
        <taxon>Fungi</taxon>
        <taxon>Dikarya</taxon>
        <taxon>Ascomycota</taxon>
        <taxon>Pezizomycotina</taxon>
        <taxon>Eurotiomycetes</taxon>
        <taxon>Chaetothyriomycetidae</taxon>
        <taxon>Chaetothyriales</taxon>
        <taxon>Herpotrichiellaceae</taxon>
        <taxon>Exophiala</taxon>
    </lineage>
</organism>
<proteinExistence type="inferred from homology"/>
<keyword evidence="9" id="KW-1185">Reference proteome</keyword>
<evidence type="ECO:0000256" key="2">
    <source>
        <dbReference type="ARBA" id="ARBA00005830"/>
    </source>
</evidence>
<evidence type="ECO:0008006" key="10">
    <source>
        <dbReference type="Google" id="ProtNLM"/>
    </source>
</evidence>
<dbReference type="Gene3D" id="2.60.120.620">
    <property type="entry name" value="q2cbj1_9rhob like domain"/>
    <property type="match status" value="1"/>
</dbReference>
<sequence length="302" mass="33528">MGSISSYKPQLVTLDSDTPLEEIVNAIKRDGGCIVRNLISVQSLAKVKAEAQAALDADVPTTGTFFPQETRRTYSLINASPTFSTDIVTNKTIVDIAKSFVTSTHSYWSGKRRTAVSDPQVSATGALVLGPGSKPQDFHRDDHVWHQGPRKAVTEYADGRDAQLSVLIAATKATEENGATRIIPKSHLWDDEREPKWEDGVAFAEMEPGSGFFFLGSTYHAGGENTTKDEFRHLYAIGYIRGYLRQEENQYLAVDQEVAKKLPHEVQDIMGYSVSAPFCGWVKYDQPYKMLRGETLGPRDLY</sequence>
<keyword evidence="4" id="KW-0479">Metal-binding</keyword>
<protein>
    <recommendedName>
        <fullName evidence="10">Phytanoyl-CoA dioxygenase</fullName>
    </recommendedName>
</protein>
<dbReference type="PANTHER" id="PTHR20883">
    <property type="entry name" value="PHYTANOYL-COA DIOXYGENASE DOMAIN CONTAINING 1"/>
    <property type="match status" value="1"/>
</dbReference>
<dbReference type="Pfam" id="PF05721">
    <property type="entry name" value="PhyH"/>
    <property type="match status" value="1"/>
</dbReference>
<reference evidence="8 9" key="1">
    <citation type="submission" date="2023-08" db="EMBL/GenBank/DDBJ databases">
        <title>Black Yeasts Isolated from many extreme environments.</title>
        <authorList>
            <person name="Coleine C."/>
            <person name="Stajich J.E."/>
            <person name="Selbmann L."/>
        </authorList>
    </citation>
    <scope>NUCLEOTIDE SEQUENCE [LARGE SCALE GENOMIC DNA]</scope>
    <source>
        <strain evidence="8 9">CCFEE 6328</strain>
    </source>
</reference>
<evidence type="ECO:0000256" key="3">
    <source>
        <dbReference type="ARBA" id="ARBA00011738"/>
    </source>
</evidence>
<dbReference type="InterPro" id="IPR008775">
    <property type="entry name" value="Phytyl_CoA_dOase-like"/>
</dbReference>
<evidence type="ECO:0000313" key="9">
    <source>
        <dbReference type="Proteomes" id="UP001345691"/>
    </source>
</evidence>
<keyword evidence="6" id="KW-0560">Oxidoreductase</keyword>
<keyword evidence="5" id="KW-0223">Dioxygenase</keyword>
<accession>A0ABR0J7S5</accession>
<comment type="cofactor">
    <cofactor evidence="1">
        <name>Fe cation</name>
        <dbReference type="ChEBI" id="CHEBI:24875"/>
    </cofactor>
</comment>
<evidence type="ECO:0000313" key="8">
    <source>
        <dbReference type="EMBL" id="KAK5057164.1"/>
    </source>
</evidence>
<comment type="similarity">
    <text evidence="2">Belongs to the PhyH family.</text>
</comment>
<keyword evidence="7" id="KW-0408">Iron</keyword>
<gene>
    <name evidence="8" type="ORF">LTR69_007203</name>
</gene>